<name>A0ACC2H8C9_DALPE</name>
<reference evidence="1" key="1">
    <citation type="submission" date="2021-05" db="EMBL/GenBank/DDBJ databases">
        <authorList>
            <person name="Pan Q."/>
            <person name="Jouanno E."/>
            <person name="Zahm M."/>
            <person name="Klopp C."/>
            <person name="Cabau C."/>
            <person name="Louis A."/>
            <person name="Berthelot C."/>
            <person name="Parey E."/>
            <person name="Roest Crollius H."/>
            <person name="Montfort J."/>
            <person name="Robinson-Rechavi M."/>
            <person name="Bouchez O."/>
            <person name="Lampietro C."/>
            <person name="Lopez Roques C."/>
            <person name="Donnadieu C."/>
            <person name="Postlethwait J."/>
            <person name="Bobe J."/>
            <person name="Dillon D."/>
            <person name="Chandos A."/>
            <person name="von Hippel F."/>
            <person name="Guiguen Y."/>
        </authorList>
    </citation>
    <scope>NUCLEOTIDE SEQUENCE</scope>
    <source>
        <strain evidence="1">YG-Jan2019</strain>
    </source>
</reference>
<proteinExistence type="predicted"/>
<protein>
    <submittedName>
        <fullName evidence="1">Uncharacterized protein</fullName>
    </submittedName>
</protein>
<evidence type="ECO:0000313" key="2">
    <source>
        <dbReference type="Proteomes" id="UP001157502"/>
    </source>
</evidence>
<sequence length="1948" mass="215714">MGNSYAGQLKSARFEEALHNSIEASLRSSSRDPQPIFTQLYLEPDQYPGNIEDVKPKMDLSLPCMEASGQDVSIGQSSNQLEDLEEEEESDPSSPPLPYLQGPAPDGCCTMDGFCQAGKDLRLVSMATETIDVPAGFELVGAKSPSVPEHILVCVVDRRFLPDENGKNALLGFSGNCVGCGEKGFRYFTEFSNHINLKLATQPKKQKHLRYYLMKNSHGALCKGSLICWKDCKTRPFSSNSASTSKPSSSSSMSSKENGDTNGHNTSPFSFLDSPPTRTPSASFFTAQDLARDCSFLKPLASTPGKTLPIVPTALRVNGPTNVLGSDNRPALLSPSHVSLGTQGQGYRTSDPGDSPVSSAMTSGPPKKRHRGWHSNSIVPVPPTAVQVPAIRPPVCPTGLVLALPTPQPSVPGLVQPQPVTTEETVIVPDNLLNTSGVRPVVLIGHGTLPYFYGNVGDIVVSPLLVSCFKANQLTEKTLASLGLTYNQLLSVDTMILLILQYLARLGPEQIPLREEFEQIVLKAMLVCPEGPAITSSQLPWLARLEASVSGGSVQVQVSHNSLGEGISESLRSLCDGPHHQQSLPTYVVIVCASKMTGNEFCVLALGKYQARALAEGMLTTNEFLKEISYELITGKVSVLASHFKTTSLGDNLDKQLMRYQRRRKGQVIQPFQGDVTDHIHSQDAANMVPASESELPREVFQIHPPQLTVARSLLSQVCSIADSGSQSLDLGRFCKVDFLVLVPPSYVLVNQTAQRIRQSGVLLDLGIEDASSAHQRSDKYVVRLDGDVHAKMEAFMRKVKQNPYTLFVLIHDNSHVDLTSALSGSVCNGELQGLADRVVNCQEVLEAMNLLVLQVSCFPFTLQTRQSRISVHNEVHWPANHCLGELSPKEQVYFGLRNYSSSLQWGVASPILRCDDAFEKMVNTLLERHPHLHSMVIRSYLLIQQYTEAMMALTSSPSLRDQITPETLAMVEDLISAPGRERSQGRGHMLLVRVPSLQLAMLARERLEDVRDKLGLQFCFAVVLGSPASELSLSQHFTNRLMAWRAESEDWVPHTYEDLEGLPCIVILTGKDPLGETFPSSLKYCDLRLIDSSYLTRTALEQEVGLACSYVSSGGVQDPRQHQDTEKSSCPQDPDLEMHMDMERPHSNGSAATRGSGSLAESSSDIPDSSQKPSTSTSCPPGVKVGNIMLDDGAGLVATTFSPHQVKQECDSMGSVAPQPTKAPPSFCSSATSSSSPSSSNQRPSQSTQCGRVRRSPPVFPRTVILSRAAYNLLAGESGSQLSSMSLLPHLDVSWSSPLRPEFTSDLQGAEQSLFYRQWTVARQHHADHEAPPVPHPRRLLLSGPPQVGKTGAYLQFLRILFRMLIRLLEVDVYDEEELEEVVGDTSEAVPQTSNQWPDIEEIRKLPFDLFPKDPKFRMASPVHTARMPNGLRNPKLEEDDQMSVKRETVSIRLSVFAAHNAFHHCEQCHHYCEASPATQLSECTFHAFTFCSSMLGEEVQLHFIIPKAKEHHFVFSQQGSHLESMRLPLVFAKDPSLLKSPIFTPTTGRQEHGLLNIFHAMEGASHLHILVVKQYEMQHYRKYWPNHILLVLPAMFNSAGVGAARFMIKELSYHNLELERNRLEEQGVKRQDVWPFIVMMDDSCVLWNAHQPRDSNSEVTEAEASLTNVSLKTVLQHMEATPKISLYAMCGTRKWSSALARRPPTAPFSRCHLHDFVMLNVDLTQNVQYDLNRYSCEEVDFNLRANSSGLLLCRFNHFSIMKKHIPFGGHNFQVKPKLLVMENPAPISPSQYVCAPDSEQTLLTAPAQFLLEKFLQSCSHRLFPKAIHNRTNPVLSIDSYLNIGPEVSVCYVSSRPHSTNLDHQGLVFSGLLLYLCDSFVVSGLLKKFHFLKGATLCVICQDRNSLRQTIVRLELEDEWQFRLRDEFQTANCSEDRPLYFLTGRHV</sequence>
<accession>A0ACC2H8C9</accession>
<gene>
    <name evidence="1" type="ORF">DPEC_G00066570</name>
</gene>
<organism evidence="1 2">
    <name type="scientific">Dallia pectoralis</name>
    <name type="common">Alaska blackfish</name>
    <dbReference type="NCBI Taxonomy" id="75939"/>
    <lineage>
        <taxon>Eukaryota</taxon>
        <taxon>Metazoa</taxon>
        <taxon>Chordata</taxon>
        <taxon>Craniata</taxon>
        <taxon>Vertebrata</taxon>
        <taxon>Euteleostomi</taxon>
        <taxon>Actinopterygii</taxon>
        <taxon>Neopterygii</taxon>
        <taxon>Teleostei</taxon>
        <taxon>Protacanthopterygii</taxon>
        <taxon>Esociformes</taxon>
        <taxon>Umbridae</taxon>
        <taxon>Dallia</taxon>
    </lineage>
</organism>
<dbReference type="EMBL" id="CM055732">
    <property type="protein sequence ID" value="KAJ8012234.1"/>
    <property type="molecule type" value="Genomic_DNA"/>
</dbReference>
<evidence type="ECO:0000313" key="1">
    <source>
        <dbReference type="EMBL" id="KAJ8012234.1"/>
    </source>
</evidence>
<dbReference type="Proteomes" id="UP001157502">
    <property type="component" value="Chromosome 5"/>
</dbReference>
<comment type="caution">
    <text evidence="1">The sequence shown here is derived from an EMBL/GenBank/DDBJ whole genome shotgun (WGS) entry which is preliminary data.</text>
</comment>
<keyword evidence="2" id="KW-1185">Reference proteome</keyword>